<dbReference type="SMART" id="SM00881">
    <property type="entry name" value="CoA_binding"/>
    <property type="match status" value="1"/>
</dbReference>
<dbReference type="Gene3D" id="3.40.50.720">
    <property type="entry name" value="NAD(P)-binding Rossmann-like Domain"/>
    <property type="match status" value="1"/>
</dbReference>
<dbReference type="PANTHER" id="PTHR35786:SF1">
    <property type="entry name" value="REDOX-SENSING TRANSCRIPTIONAL REPRESSOR REX 1"/>
    <property type="match status" value="1"/>
</dbReference>
<dbReference type="RefSeq" id="WP_094233991.1">
    <property type="nucleotide sequence ID" value="NZ_CP016199.1"/>
</dbReference>
<evidence type="ECO:0000256" key="3">
    <source>
        <dbReference type="ARBA" id="ARBA00023015"/>
    </source>
</evidence>
<evidence type="ECO:0000256" key="7">
    <source>
        <dbReference type="HAMAP-Rule" id="MF_01131"/>
    </source>
</evidence>
<keyword evidence="1 7" id="KW-0963">Cytoplasm</keyword>
<dbReference type="NCBIfam" id="NF003990">
    <property type="entry name" value="PRK05472.1-4"/>
    <property type="match status" value="1"/>
</dbReference>
<organism evidence="9 10">
    <name type="scientific">Mogibacterium pumilum</name>
    <dbReference type="NCBI Taxonomy" id="86332"/>
    <lineage>
        <taxon>Bacteria</taxon>
        <taxon>Bacillati</taxon>
        <taxon>Bacillota</taxon>
        <taxon>Clostridia</taxon>
        <taxon>Peptostreptococcales</taxon>
        <taxon>Anaerovoracaceae</taxon>
        <taxon>Mogibacterium</taxon>
    </lineage>
</organism>
<dbReference type="NCBIfam" id="NF003995">
    <property type="entry name" value="PRK05472.2-4"/>
    <property type="match status" value="1"/>
</dbReference>
<keyword evidence="3 7" id="KW-0805">Transcription regulation</keyword>
<dbReference type="SUPFAM" id="SSF51735">
    <property type="entry name" value="NAD(P)-binding Rossmann-fold domains"/>
    <property type="match status" value="1"/>
</dbReference>
<evidence type="ECO:0000313" key="10">
    <source>
        <dbReference type="Proteomes" id="UP000214689"/>
    </source>
</evidence>
<feature type="domain" description="CoA-binding" evidence="8">
    <location>
        <begin position="81"/>
        <end position="182"/>
    </location>
</feature>
<evidence type="ECO:0000256" key="1">
    <source>
        <dbReference type="ARBA" id="ARBA00022490"/>
    </source>
</evidence>
<dbReference type="InterPro" id="IPR036291">
    <property type="entry name" value="NAD(P)-bd_dom_sf"/>
</dbReference>
<dbReference type="HAMAP" id="MF_01131">
    <property type="entry name" value="Rex"/>
    <property type="match status" value="1"/>
</dbReference>
<proteinExistence type="inferred from homology"/>
<dbReference type="NCBIfam" id="NF003989">
    <property type="entry name" value="PRK05472.1-3"/>
    <property type="match status" value="1"/>
</dbReference>
<sequence length="217" mass="24381">MKSNNAKVSNAIIRRLPRYRRYLNELRKQGVKKISSNELSELIGYTASQIRQDLNTFGGFGQQGYGYSVDSLFQEINKILGLDREYKTIVIGIGNLGQAITNYTYYYKIGFNIVGLFDVNPKLVGLSINDVLVRDFSEMSDFVKANDIDIAIICVNRENAQKVADVLVDAGIEGIWNFAPVDLDVPHDIAVENVHLSDSLHTLSFLIRSNELEDAEK</sequence>
<dbReference type="SUPFAM" id="SSF46785">
    <property type="entry name" value="Winged helix' DNA-binding domain"/>
    <property type="match status" value="1"/>
</dbReference>
<dbReference type="InterPro" id="IPR022876">
    <property type="entry name" value="Tscrpt_rep_Rex"/>
</dbReference>
<dbReference type="NCBIfam" id="NF003996">
    <property type="entry name" value="PRK05472.2-5"/>
    <property type="match status" value="1"/>
</dbReference>
<name>A0A223AS35_9FIRM</name>
<dbReference type="Gene3D" id="1.10.10.10">
    <property type="entry name" value="Winged helix-like DNA-binding domain superfamily/Winged helix DNA-binding domain"/>
    <property type="match status" value="1"/>
</dbReference>
<keyword evidence="6 7" id="KW-0804">Transcription</keyword>
<dbReference type="InterPro" id="IPR036388">
    <property type="entry name" value="WH-like_DNA-bd_sf"/>
</dbReference>
<keyword evidence="4 7" id="KW-0520">NAD</keyword>
<gene>
    <name evidence="7" type="primary">rex</name>
    <name evidence="9" type="ORF">AXF17_04390</name>
</gene>
<keyword evidence="5 7" id="KW-0238">DNA-binding</keyword>
<dbReference type="OrthoDB" id="9784760at2"/>
<feature type="DNA-binding region" description="H-T-H motif" evidence="7">
    <location>
        <begin position="18"/>
        <end position="57"/>
    </location>
</feature>
<dbReference type="NCBIfam" id="NF003993">
    <property type="entry name" value="PRK05472.2-2"/>
    <property type="match status" value="1"/>
</dbReference>
<evidence type="ECO:0000256" key="4">
    <source>
        <dbReference type="ARBA" id="ARBA00023027"/>
    </source>
</evidence>
<dbReference type="GO" id="GO:0003677">
    <property type="term" value="F:DNA binding"/>
    <property type="evidence" value="ECO:0007669"/>
    <property type="project" value="UniProtKB-UniRule"/>
</dbReference>
<comment type="subunit">
    <text evidence="7">Homodimer.</text>
</comment>
<evidence type="ECO:0000313" key="9">
    <source>
        <dbReference type="EMBL" id="ASS37762.1"/>
    </source>
</evidence>
<reference evidence="10" key="1">
    <citation type="submission" date="2016-05" db="EMBL/GenBank/DDBJ databases">
        <authorList>
            <person name="Holder M.E."/>
            <person name="Ajami N.J."/>
            <person name="Petrosino J.F."/>
        </authorList>
    </citation>
    <scope>NUCLEOTIDE SEQUENCE [LARGE SCALE GENOMIC DNA]</scope>
    <source>
        <strain evidence="10">ATCC 700696</strain>
    </source>
</reference>
<keyword evidence="2 7" id="KW-0678">Repressor</keyword>
<dbReference type="PANTHER" id="PTHR35786">
    <property type="entry name" value="REDOX-SENSING TRANSCRIPTIONAL REPRESSOR REX"/>
    <property type="match status" value="1"/>
</dbReference>
<dbReference type="Pfam" id="PF06971">
    <property type="entry name" value="Put_DNA-bind_N"/>
    <property type="match status" value="1"/>
</dbReference>
<dbReference type="GO" id="GO:0003700">
    <property type="term" value="F:DNA-binding transcription factor activity"/>
    <property type="evidence" value="ECO:0007669"/>
    <property type="project" value="UniProtKB-UniRule"/>
</dbReference>
<dbReference type="EMBL" id="CP016199">
    <property type="protein sequence ID" value="ASS37762.1"/>
    <property type="molecule type" value="Genomic_DNA"/>
</dbReference>
<dbReference type="GO" id="GO:0051775">
    <property type="term" value="P:response to redox state"/>
    <property type="evidence" value="ECO:0007669"/>
    <property type="project" value="InterPro"/>
</dbReference>
<dbReference type="Proteomes" id="UP000214689">
    <property type="component" value="Chromosome"/>
</dbReference>
<dbReference type="AlphaFoldDB" id="A0A223AS35"/>
<comment type="subcellular location">
    <subcellularLocation>
        <location evidence="7">Cytoplasm</location>
    </subcellularLocation>
</comment>
<dbReference type="NCBIfam" id="NF003994">
    <property type="entry name" value="PRK05472.2-3"/>
    <property type="match status" value="1"/>
</dbReference>
<dbReference type="InterPro" id="IPR009718">
    <property type="entry name" value="Rex_DNA-bd_C_dom"/>
</dbReference>
<dbReference type="InterPro" id="IPR036390">
    <property type="entry name" value="WH_DNA-bd_sf"/>
</dbReference>
<comment type="function">
    <text evidence="7">Modulates transcription in response to changes in cellular NADH/NAD(+) redox state.</text>
</comment>
<protein>
    <recommendedName>
        <fullName evidence="7">Redox-sensing transcriptional repressor Rex</fullName>
    </recommendedName>
</protein>
<feature type="binding site" evidence="7">
    <location>
        <begin position="92"/>
        <end position="97"/>
    </location>
    <ligand>
        <name>NAD(+)</name>
        <dbReference type="ChEBI" id="CHEBI:57540"/>
    </ligand>
</feature>
<evidence type="ECO:0000256" key="2">
    <source>
        <dbReference type="ARBA" id="ARBA00022491"/>
    </source>
</evidence>
<evidence type="ECO:0000256" key="5">
    <source>
        <dbReference type="ARBA" id="ARBA00023125"/>
    </source>
</evidence>
<dbReference type="InterPro" id="IPR058236">
    <property type="entry name" value="Rex_actinobacterial-type"/>
</dbReference>
<dbReference type="GO" id="GO:0005737">
    <property type="term" value="C:cytoplasm"/>
    <property type="evidence" value="ECO:0007669"/>
    <property type="project" value="UniProtKB-SubCell"/>
</dbReference>
<dbReference type="InterPro" id="IPR003781">
    <property type="entry name" value="CoA-bd"/>
</dbReference>
<evidence type="ECO:0000259" key="8">
    <source>
        <dbReference type="SMART" id="SM00881"/>
    </source>
</evidence>
<comment type="similarity">
    <text evidence="7">Belongs to the transcriptional regulatory Rex family.</text>
</comment>
<dbReference type="GO" id="GO:0045892">
    <property type="term" value="P:negative regulation of DNA-templated transcription"/>
    <property type="evidence" value="ECO:0007669"/>
    <property type="project" value="InterPro"/>
</dbReference>
<keyword evidence="10" id="KW-1185">Reference proteome</keyword>
<evidence type="ECO:0000256" key="6">
    <source>
        <dbReference type="ARBA" id="ARBA00023163"/>
    </source>
</evidence>
<dbReference type="Pfam" id="PF02629">
    <property type="entry name" value="CoA_binding"/>
    <property type="match status" value="1"/>
</dbReference>
<accession>A0A223AS35</accession>